<dbReference type="Gene3D" id="2.70.70.10">
    <property type="entry name" value="Glucose Permease (Domain IIA)"/>
    <property type="match status" value="1"/>
</dbReference>
<dbReference type="GO" id="GO:0004222">
    <property type="term" value="F:metalloendopeptidase activity"/>
    <property type="evidence" value="ECO:0007669"/>
    <property type="project" value="TreeGrafter"/>
</dbReference>
<feature type="signal peptide" evidence="1">
    <location>
        <begin position="1"/>
        <end position="24"/>
    </location>
</feature>
<gene>
    <name evidence="3" type="ORF">GWP43_11190</name>
</gene>
<protein>
    <submittedName>
        <fullName evidence="3">M23 family metallopeptidase</fullName>
    </submittedName>
</protein>
<evidence type="ECO:0000259" key="2">
    <source>
        <dbReference type="Pfam" id="PF01551"/>
    </source>
</evidence>
<dbReference type="RefSeq" id="WP_162664219.1">
    <property type="nucleotide sequence ID" value="NZ_CP048020.1"/>
</dbReference>
<dbReference type="PANTHER" id="PTHR21666:SF270">
    <property type="entry name" value="MUREIN HYDROLASE ACTIVATOR ENVC"/>
    <property type="match status" value="1"/>
</dbReference>
<dbReference type="Pfam" id="PF01551">
    <property type="entry name" value="Peptidase_M23"/>
    <property type="match status" value="1"/>
</dbReference>
<proteinExistence type="predicted"/>
<evidence type="ECO:0000313" key="3">
    <source>
        <dbReference type="EMBL" id="QHX43914.1"/>
    </source>
</evidence>
<dbReference type="PANTHER" id="PTHR21666">
    <property type="entry name" value="PEPTIDASE-RELATED"/>
    <property type="match status" value="1"/>
</dbReference>
<feature type="domain" description="M23ase beta-sheet core" evidence="2">
    <location>
        <begin position="52"/>
        <end position="142"/>
    </location>
</feature>
<dbReference type="InterPro" id="IPR011055">
    <property type="entry name" value="Dup_hybrid_motif"/>
</dbReference>
<accession>A0A6P1Y309</accession>
<feature type="chain" id="PRO_5026853064" evidence="1">
    <location>
        <begin position="25"/>
        <end position="287"/>
    </location>
</feature>
<dbReference type="EMBL" id="CP048020">
    <property type="protein sequence ID" value="QHX43914.1"/>
    <property type="molecule type" value="Genomic_DNA"/>
</dbReference>
<sequence>MKRFFFCILAAAICVAGLSALEWPADTQKFLRLFGQRIGENTFEQGLTFEDVTAVRAADDGILLIALDKKYGTGSFPSTLGNALIFLHDDGLQTVYGNLDDTTMFRTRVTTEAATVIGRTGNSGWGEPNALIFQVSDNQKKVYINPLLLLPSVNDKIAPQIQNIVLINEQDTAFQVSGQKNVRQGSYELYADISDTVVQGGHSFSPFRITIFVNGTNIRTIPFEIITQKDGSSYLGNTAITDTLLYRRKGELYLGKIILNRGKSDILITARDITGNEKSERFTIQVD</sequence>
<dbReference type="InterPro" id="IPR016047">
    <property type="entry name" value="M23ase_b-sheet_dom"/>
</dbReference>
<name>A0A6P1Y309_9SPIR</name>
<dbReference type="KEGG" id="trz:GWP43_11190"/>
<keyword evidence="1" id="KW-0732">Signal</keyword>
<evidence type="ECO:0000256" key="1">
    <source>
        <dbReference type="SAM" id="SignalP"/>
    </source>
</evidence>
<dbReference type="SUPFAM" id="SSF51261">
    <property type="entry name" value="Duplicated hybrid motif"/>
    <property type="match status" value="1"/>
</dbReference>
<dbReference type="CDD" id="cd12797">
    <property type="entry name" value="M23_peptidase"/>
    <property type="match status" value="1"/>
</dbReference>
<evidence type="ECO:0000313" key="4">
    <source>
        <dbReference type="Proteomes" id="UP000464374"/>
    </source>
</evidence>
<dbReference type="Proteomes" id="UP000464374">
    <property type="component" value="Chromosome"/>
</dbReference>
<reference evidence="3 4" key="1">
    <citation type="submission" date="2020-01" db="EMBL/GenBank/DDBJ databases">
        <title>Complete genome sequence of a human oral phylogroup 1 Treponema sp. strain ATCC 700766, originally isolated from periodontitis dental plaque.</title>
        <authorList>
            <person name="Chan Y."/>
            <person name="Huo Y.-B."/>
            <person name="Yu X.-L."/>
            <person name="Zeng H."/>
            <person name="Leung W.-K."/>
            <person name="Watt R.M."/>
        </authorList>
    </citation>
    <scope>NUCLEOTIDE SEQUENCE [LARGE SCALE GENOMIC DNA]</scope>
    <source>
        <strain evidence="3 4">OMZ 804</strain>
    </source>
</reference>
<dbReference type="AlphaFoldDB" id="A0A6P1Y309"/>
<dbReference type="InterPro" id="IPR050570">
    <property type="entry name" value="Cell_wall_metabolism_enzyme"/>
</dbReference>
<organism evidence="3 4">
    <name type="scientific">Treponema vincentii</name>
    <dbReference type="NCBI Taxonomy" id="69710"/>
    <lineage>
        <taxon>Bacteria</taxon>
        <taxon>Pseudomonadati</taxon>
        <taxon>Spirochaetota</taxon>
        <taxon>Spirochaetia</taxon>
        <taxon>Spirochaetales</taxon>
        <taxon>Treponemataceae</taxon>
        <taxon>Treponema</taxon>
    </lineage>
</organism>